<evidence type="ECO:0000313" key="1">
    <source>
        <dbReference type="EMBL" id="JAE03493.1"/>
    </source>
</evidence>
<reference evidence="1" key="2">
    <citation type="journal article" date="2015" name="Data Brief">
        <title>Shoot transcriptome of the giant reed, Arundo donax.</title>
        <authorList>
            <person name="Barrero R.A."/>
            <person name="Guerrero F.D."/>
            <person name="Moolhuijzen P."/>
            <person name="Goolsby J.A."/>
            <person name="Tidwell J."/>
            <person name="Bellgard S.E."/>
            <person name="Bellgard M.I."/>
        </authorList>
    </citation>
    <scope>NUCLEOTIDE SEQUENCE</scope>
    <source>
        <tissue evidence="1">Shoot tissue taken approximately 20 cm above the soil surface</tissue>
    </source>
</reference>
<proteinExistence type="predicted"/>
<protein>
    <submittedName>
        <fullName evidence="1">Uncharacterized protein</fullName>
    </submittedName>
</protein>
<dbReference type="AlphaFoldDB" id="A0A0A9F5E2"/>
<reference evidence="1" key="1">
    <citation type="submission" date="2014-09" db="EMBL/GenBank/DDBJ databases">
        <authorList>
            <person name="Magalhaes I.L.F."/>
            <person name="Oliveira U."/>
            <person name="Santos F.R."/>
            <person name="Vidigal T.H.D.A."/>
            <person name="Brescovit A.D."/>
            <person name="Santos A.J."/>
        </authorList>
    </citation>
    <scope>NUCLEOTIDE SEQUENCE</scope>
    <source>
        <tissue evidence="1">Shoot tissue taken approximately 20 cm above the soil surface</tissue>
    </source>
</reference>
<name>A0A0A9F5E2_ARUDO</name>
<accession>A0A0A9F5E2</accession>
<dbReference type="EMBL" id="GBRH01194403">
    <property type="protein sequence ID" value="JAE03493.1"/>
    <property type="molecule type" value="Transcribed_RNA"/>
</dbReference>
<organism evidence="1">
    <name type="scientific">Arundo donax</name>
    <name type="common">Giant reed</name>
    <name type="synonym">Donax arundinaceus</name>
    <dbReference type="NCBI Taxonomy" id="35708"/>
    <lineage>
        <taxon>Eukaryota</taxon>
        <taxon>Viridiplantae</taxon>
        <taxon>Streptophyta</taxon>
        <taxon>Embryophyta</taxon>
        <taxon>Tracheophyta</taxon>
        <taxon>Spermatophyta</taxon>
        <taxon>Magnoliopsida</taxon>
        <taxon>Liliopsida</taxon>
        <taxon>Poales</taxon>
        <taxon>Poaceae</taxon>
        <taxon>PACMAD clade</taxon>
        <taxon>Arundinoideae</taxon>
        <taxon>Arundineae</taxon>
        <taxon>Arundo</taxon>
    </lineage>
</organism>
<sequence length="38" mass="4304">MSMQRRPVTYCTVLRSGRPSSQSGAVTNHHVHVLCFFL</sequence>